<feature type="region of interest" description="Disordered" evidence="15">
    <location>
        <begin position="220"/>
        <end position="239"/>
    </location>
</feature>
<keyword evidence="8" id="KW-1064">Adaptive immunity</keyword>
<keyword evidence="20" id="KW-1185">Reference proteome</keyword>
<dbReference type="OMA" id="KCKCIRP"/>
<reference evidence="19" key="1">
    <citation type="submission" date="2025-08" db="UniProtKB">
        <authorList>
            <consortium name="Ensembl"/>
        </authorList>
    </citation>
    <scope>IDENTIFICATION</scope>
</reference>
<evidence type="ECO:0000256" key="3">
    <source>
        <dbReference type="ARBA" id="ARBA00022475"/>
    </source>
</evidence>
<evidence type="ECO:0000256" key="4">
    <source>
        <dbReference type="ARBA" id="ARBA00022692"/>
    </source>
</evidence>
<dbReference type="Ensembl" id="ENSNGAT00000027036.1">
    <property type="protein sequence ID" value="ENSNGAP00000021356.1"/>
    <property type="gene ID" value="ENSNGAG00000020565.1"/>
</dbReference>
<dbReference type="GO" id="GO:0050850">
    <property type="term" value="P:positive regulation of calcium-mediated signaling"/>
    <property type="evidence" value="ECO:0007669"/>
    <property type="project" value="Ensembl"/>
</dbReference>
<dbReference type="GO" id="GO:0023024">
    <property type="term" value="F:MHC class I protein complex binding"/>
    <property type="evidence" value="ECO:0007669"/>
    <property type="project" value="Ensembl"/>
</dbReference>
<evidence type="ECO:0000256" key="16">
    <source>
        <dbReference type="SAM" id="Phobius"/>
    </source>
</evidence>
<dbReference type="PROSITE" id="PS50835">
    <property type="entry name" value="IG_LIKE"/>
    <property type="match status" value="1"/>
</dbReference>
<evidence type="ECO:0000256" key="12">
    <source>
        <dbReference type="ARBA" id="ARBA00023180"/>
    </source>
</evidence>
<accession>A0A8C6RQF0</accession>
<keyword evidence="9 16" id="KW-0472">Membrane</keyword>
<evidence type="ECO:0000256" key="2">
    <source>
        <dbReference type="ARBA" id="ARBA00021525"/>
    </source>
</evidence>
<dbReference type="GO" id="GO:0009897">
    <property type="term" value="C:external side of plasma membrane"/>
    <property type="evidence" value="ECO:0007669"/>
    <property type="project" value="Ensembl"/>
</dbReference>
<dbReference type="GO" id="GO:0045065">
    <property type="term" value="P:cytotoxic T cell differentiation"/>
    <property type="evidence" value="ECO:0007669"/>
    <property type="project" value="Ensembl"/>
</dbReference>
<dbReference type="InterPro" id="IPR015468">
    <property type="entry name" value="CD8_asu"/>
</dbReference>
<name>A0A8C6RQF0_NANGA</name>
<keyword evidence="3" id="KW-1003">Cell membrane</keyword>
<dbReference type="InterPro" id="IPR007110">
    <property type="entry name" value="Ig-like_dom"/>
</dbReference>
<dbReference type="InterPro" id="IPR013783">
    <property type="entry name" value="Ig-like_fold"/>
</dbReference>
<dbReference type="PANTHER" id="PTHR10441:SF2">
    <property type="entry name" value="T-CELL SURFACE GLYCOPROTEIN CD8 ALPHA CHAIN"/>
    <property type="match status" value="1"/>
</dbReference>
<dbReference type="AlphaFoldDB" id="A0A8C6RQF0"/>
<dbReference type="Proteomes" id="UP000694381">
    <property type="component" value="Unassembled WGS sequence"/>
</dbReference>
<keyword evidence="6" id="KW-0391">Immunity</keyword>
<dbReference type="GO" id="GO:0050852">
    <property type="term" value="P:T cell receptor signaling pathway"/>
    <property type="evidence" value="ECO:0007669"/>
    <property type="project" value="Ensembl"/>
</dbReference>
<comment type="subcellular location">
    <subcellularLocation>
        <location evidence="1">Cell membrane</location>
        <topology evidence="1">Single-pass type I membrane protein</topology>
    </subcellularLocation>
</comment>
<keyword evidence="10" id="KW-0564">Palmitate</keyword>
<dbReference type="GO" id="GO:0002456">
    <property type="term" value="P:T cell mediated immunity"/>
    <property type="evidence" value="ECO:0007669"/>
    <property type="project" value="Ensembl"/>
</dbReference>
<evidence type="ECO:0000256" key="17">
    <source>
        <dbReference type="SAM" id="SignalP"/>
    </source>
</evidence>
<dbReference type="InterPro" id="IPR036179">
    <property type="entry name" value="Ig-like_dom_sf"/>
</dbReference>
<evidence type="ECO:0000313" key="20">
    <source>
        <dbReference type="Proteomes" id="UP000694381"/>
    </source>
</evidence>
<keyword evidence="7 16" id="KW-1133">Transmembrane helix</keyword>
<evidence type="ECO:0000256" key="8">
    <source>
        <dbReference type="ARBA" id="ARBA00023130"/>
    </source>
</evidence>
<protein>
    <recommendedName>
        <fullName evidence="2">T-cell surface glycoprotein CD8 alpha chain</fullName>
    </recommendedName>
</protein>
<evidence type="ECO:0000256" key="14">
    <source>
        <dbReference type="ARBA" id="ARBA00023319"/>
    </source>
</evidence>
<keyword evidence="11" id="KW-1015">Disulfide bond</keyword>
<feature type="signal peptide" evidence="17">
    <location>
        <begin position="1"/>
        <end position="20"/>
    </location>
</feature>
<feature type="chain" id="PRO_5034727480" description="T-cell surface glycoprotein CD8 alpha chain" evidence="17">
    <location>
        <begin position="21"/>
        <end position="239"/>
    </location>
</feature>
<dbReference type="SUPFAM" id="SSF48726">
    <property type="entry name" value="Immunoglobulin"/>
    <property type="match status" value="1"/>
</dbReference>
<dbReference type="GO" id="GO:0044853">
    <property type="term" value="C:plasma membrane raft"/>
    <property type="evidence" value="ECO:0007669"/>
    <property type="project" value="Ensembl"/>
</dbReference>
<evidence type="ECO:0000256" key="11">
    <source>
        <dbReference type="ARBA" id="ARBA00023157"/>
    </source>
</evidence>
<dbReference type="GO" id="GO:0043235">
    <property type="term" value="C:receptor complex"/>
    <property type="evidence" value="ECO:0007669"/>
    <property type="project" value="Ensembl"/>
</dbReference>
<dbReference type="GeneTree" id="ENSGT00940000156588"/>
<keyword evidence="5 17" id="KW-0732">Signal</keyword>
<keyword evidence="13" id="KW-0449">Lipoprotein</keyword>
<gene>
    <name evidence="19" type="primary">Cd8a</name>
</gene>
<dbReference type="InterPro" id="IPR003599">
    <property type="entry name" value="Ig_sub"/>
</dbReference>
<dbReference type="Gene3D" id="2.60.40.10">
    <property type="entry name" value="Immunoglobulins"/>
    <property type="match status" value="1"/>
</dbReference>
<evidence type="ECO:0000256" key="9">
    <source>
        <dbReference type="ARBA" id="ARBA00023136"/>
    </source>
</evidence>
<dbReference type="InterPro" id="IPR013106">
    <property type="entry name" value="Ig_V-set"/>
</dbReference>
<evidence type="ECO:0000256" key="1">
    <source>
        <dbReference type="ARBA" id="ARBA00004251"/>
    </source>
</evidence>
<dbReference type="GO" id="GO:0019722">
    <property type="term" value="P:calcium-mediated signaling"/>
    <property type="evidence" value="ECO:0007669"/>
    <property type="project" value="Ensembl"/>
</dbReference>
<reference evidence="19" key="2">
    <citation type="submission" date="2025-09" db="UniProtKB">
        <authorList>
            <consortium name="Ensembl"/>
        </authorList>
    </citation>
    <scope>IDENTIFICATION</scope>
</reference>
<dbReference type="GO" id="GO:0042802">
    <property type="term" value="F:identical protein binding"/>
    <property type="evidence" value="ECO:0007669"/>
    <property type="project" value="Ensembl"/>
</dbReference>
<dbReference type="CDD" id="cd05720">
    <property type="entry name" value="IgV_CD8_alpha"/>
    <property type="match status" value="1"/>
</dbReference>
<feature type="transmembrane region" description="Helical" evidence="16">
    <location>
        <begin position="186"/>
        <end position="210"/>
    </location>
</feature>
<dbReference type="FunFam" id="2.60.40.10:FF:000956">
    <property type="entry name" value="T-cell surface glycoprotein CD8 alpha chain"/>
    <property type="match status" value="1"/>
</dbReference>
<keyword evidence="12" id="KW-0325">Glycoprotein</keyword>
<evidence type="ECO:0000256" key="5">
    <source>
        <dbReference type="ARBA" id="ARBA00022729"/>
    </source>
</evidence>
<dbReference type="PANTHER" id="PTHR10441">
    <property type="entry name" value="CD8 ALPHA CHAIN"/>
    <property type="match status" value="1"/>
</dbReference>
<organism evidence="19 20">
    <name type="scientific">Nannospalax galili</name>
    <name type="common">Northern Israeli blind subterranean mole rat</name>
    <name type="synonym">Spalax galili</name>
    <dbReference type="NCBI Taxonomy" id="1026970"/>
    <lineage>
        <taxon>Eukaryota</taxon>
        <taxon>Metazoa</taxon>
        <taxon>Chordata</taxon>
        <taxon>Craniata</taxon>
        <taxon>Vertebrata</taxon>
        <taxon>Euteleostomi</taxon>
        <taxon>Mammalia</taxon>
        <taxon>Eutheria</taxon>
        <taxon>Euarchontoglires</taxon>
        <taxon>Glires</taxon>
        <taxon>Rodentia</taxon>
        <taxon>Myomorpha</taxon>
        <taxon>Muroidea</taxon>
        <taxon>Spalacidae</taxon>
        <taxon>Spalacinae</taxon>
        <taxon>Nannospalax</taxon>
    </lineage>
</organism>
<dbReference type="GO" id="GO:0051607">
    <property type="term" value="P:defense response to virus"/>
    <property type="evidence" value="ECO:0007669"/>
    <property type="project" value="Ensembl"/>
</dbReference>
<evidence type="ECO:0000256" key="6">
    <source>
        <dbReference type="ARBA" id="ARBA00022859"/>
    </source>
</evidence>
<sequence length="239" mass="26395">MASPVTFWLLSLTLLRGEWTDPGSGTQLPYLPPFRMTPTKVFAQPGQKVELKCEVLMSNVLSSCSWLFQRRDPEARPTFILYLSARPKLAEGLDAKRFSGQKIGNTYTLTLSDFREENQGYYFCSVTSNSILYFSPLVPVFLPEKSTTMPAPRPPTPVPPTRMHPASLRPEACRPAAGGLDFACDIYIWAPLAGICGVLLLSLVITATCYQSKSWGVSEGRNRPLVRQGGKPSPSGKYV</sequence>
<evidence type="ECO:0000313" key="19">
    <source>
        <dbReference type="Ensembl" id="ENSNGAP00000021356.1"/>
    </source>
</evidence>
<feature type="domain" description="Ig-like" evidence="18">
    <location>
        <begin position="32"/>
        <end position="130"/>
    </location>
</feature>
<evidence type="ECO:0000256" key="15">
    <source>
        <dbReference type="SAM" id="MobiDB-lite"/>
    </source>
</evidence>
<dbReference type="SMART" id="SM00409">
    <property type="entry name" value="IG"/>
    <property type="match status" value="1"/>
</dbReference>
<proteinExistence type="predicted"/>
<dbReference type="SMART" id="SM00406">
    <property type="entry name" value="IGv"/>
    <property type="match status" value="1"/>
</dbReference>
<evidence type="ECO:0000259" key="18">
    <source>
        <dbReference type="PROSITE" id="PS50835"/>
    </source>
</evidence>
<evidence type="ECO:0000256" key="13">
    <source>
        <dbReference type="ARBA" id="ARBA00023288"/>
    </source>
</evidence>
<keyword evidence="14" id="KW-0393">Immunoglobulin domain</keyword>
<keyword evidence="4 16" id="KW-0812">Transmembrane</keyword>
<dbReference type="Pfam" id="PF07686">
    <property type="entry name" value="V-set"/>
    <property type="match status" value="1"/>
</dbReference>
<evidence type="ECO:0000256" key="10">
    <source>
        <dbReference type="ARBA" id="ARBA00023139"/>
    </source>
</evidence>
<evidence type="ECO:0000256" key="7">
    <source>
        <dbReference type="ARBA" id="ARBA00022989"/>
    </source>
</evidence>